<evidence type="ECO:0000313" key="11">
    <source>
        <dbReference type="RefSeq" id="XP_022631874.1"/>
    </source>
</evidence>
<keyword evidence="4 6" id="KW-1133">Transmembrane helix</keyword>
<evidence type="ECO:0000256" key="5">
    <source>
        <dbReference type="ARBA" id="ARBA00023136"/>
    </source>
</evidence>
<feature type="domain" description="Peptidase S54 rhomboid" evidence="8">
    <location>
        <begin position="592"/>
        <end position="629"/>
    </location>
</feature>
<comment type="similarity">
    <text evidence="2 6">Belongs to the peptidase S54 family.</text>
</comment>
<evidence type="ECO:0000313" key="10">
    <source>
        <dbReference type="Proteomes" id="UP000087766"/>
    </source>
</evidence>
<dbReference type="PANTHER" id="PTHR22936">
    <property type="entry name" value="RHOMBOID-RELATED"/>
    <property type="match status" value="1"/>
</dbReference>
<keyword evidence="3 6" id="KW-0812">Transmembrane</keyword>
<keyword evidence="10" id="KW-1185">Reference proteome</keyword>
<dbReference type="GO" id="GO:0016020">
    <property type="term" value="C:membrane"/>
    <property type="evidence" value="ECO:0007669"/>
    <property type="project" value="UniProtKB-SubCell"/>
</dbReference>
<reference evidence="11" key="1">
    <citation type="submission" date="2025-08" db="UniProtKB">
        <authorList>
            <consortium name="RefSeq"/>
        </authorList>
    </citation>
    <scope>IDENTIFICATION</scope>
    <source>
        <tissue evidence="11">Leaf</tissue>
    </source>
</reference>
<evidence type="ECO:0000259" key="8">
    <source>
        <dbReference type="Pfam" id="PF01694"/>
    </source>
</evidence>
<protein>
    <recommendedName>
        <fullName evidence="6">RHOMBOID-like protein</fullName>
        <ecNumber evidence="6">3.4.21.105</ecNumber>
    </recommendedName>
</protein>
<feature type="compositionally biased region" description="Polar residues" evidence="7">
    <location>
        <begin position="167"/>
        <end position="177"/>
    </location>
</feature>
<feature type="transmembrane region" description="Helical" evidence="6">
    <location>
        <begin position="603"/>
        <end position="624"/>
    </location>
</feature>
<feature type="transmembrane region" description="Helical" evidence="6">
    <location>
        <begin position="518"/>
        <end position="540"/>
    </location>
</feature>
<evidence type="ECO:0000259" key="9">
    <source>
        <dbReference type="Pfam" id="PF03732"/>
    </source>
</evidence>
<dbReference type="RefSeq" id="XP_022631874.1">
    <property type="nucleotide sequence ID" value="XM_022776153.1"/>
</dbReference>
<dbReference type="SUPFAM" id="SSF144091">
    <property type="entry name" value="Rhomboid-like"/>
    <property type="match status" value="1"/>
</dbReference>
<proteinExistence type="inferred from homology"/>
<keyword evidence="6" id="KW-0645">Protease</keyword>
<dbReference type="Pfam" id="PF08284">
    <property type="entry name" value="RVP_2"/>
    <property type="match status" value="1"/>
</dbReference>
<sequence length="630" mass="70617">MDGSAAYWFTFWKEKARNKSWEGLKAAMLNRFGGGCRGTVFERLATLRQEGSVEEFVRNFEVLTGHMRGILEEQVFGYFIAGLREDVKGQVRIQKPADLMEAMRVARDVEDAMVRAQGSFVSGFQMNPFGSRSSGMVTRSEPQRTMVHQSGRVESVGSTLRDGAMPNANTRGSNAAGSDNRERMVRNVPYPEFLKREEEGRCFRCGGSFAPGHRCLERSLRVLFLVKDEEEVGSKEMGEADVKSMEMIAWSTEGMTPPKTMKLMGWIGGRSVVVLIDSGANHNFINRELVEELKLSVMEASPYQVSLGDGQKKMTRERCDHVLLSLGEVTMEEDFYLFDLEGVDIILGIAWLAKLGDMVINWRAMTMSYNLAGKMVKVGGDPVLSRKLMEPKALLKLAETEMRTLVWELSKVENEVDCAWHGVLTDAQEAELSAVLSRVFREITRLPPLRDKEHHIPLKNGINPINVLEIWKLGLVERKKRVARRDLESGGGRTKNNKAEENYTAHESSNLYEADSRWTSWLVPMFVVANIVVFVISMYINNCFENNPGSQGSCMAKFRGRFSFEPKQGNLLLGSSSSTLTALRCDNVVSGQQGWRLVICNGLHAGIIHFIVGMLSLLVMGIRLEQQVGV</sequence>
<evidence type="ECO:0000256" key="4">
    <source>
        <dbReference type="ARBA" id="ARBA00022989"/>
    </source>
</evidence>
<dbReference type="InterPro" id="IPR022764">
    <property type="entry name" value="Peptidase_S54_rhomboid_dom"/>
</dbReference>
<dbReference type="PANTHER" id="PTHR22936:SF86">
    <property type="entry name" value="RHOMBOID-LIKE PROTEIN 3"/>
    <property type="match status" value="1"/>
</dbReference>
<evidence type="ECO:0000256" key="1">
    <source>
        <dbReference type="ARBA" id="ARBA00004141"/>
    </source>
</evidence>
<name>A0A3Q0ENA8_VIGRR</name>
<dbReference type="KEGG" id="vra:111240668"/>
<dbReference type="SUPFAM" id="SSF50630">
    <property type="entry name" value="Acid proteases"/>
    <property type="match status" value="1"/>
</dbReference>
<dbReference type="InterPro" id="IPR021109">
    <property type="entry name" value="Peptidase_aspartic_dom_sf"/>
</dbReference>
<dbReference type="GO" id="GO:0004252">
    <property type="term" value="F:serine-type endopeptidase activity"/>
    <property type="evidence" value="ECO:0007669"/>
    <property type="project" value="InterPro"/>
</dbReference>
<comment type="caution">
    <text evidence="6">Lacks conserved residue(s) required for the propagation of feature annotation.</text>
</comment>
<evidence type="ECO:0000256" key="3">
    <source>
        <dbReference type="ARBA" id="ARBA00022692"/>
    </source>
</evidence>
<dbReference type="OrthoDB" id="1738534at2759"/>
<dbReference type="InterPro" id="IPR002610">
    <property type="entry name" value="Peptidase_S54_rhomboid-like"/>
</dbReference>
<evidence type="ECO:0000256" key="7">
    <source>
        <dbReference type="SAM" id="MobiDB-lite"/>
    </source>
</evidence>
<dbReference type="Gene3D" id="1.20.1540.10">
    <property type="entry name" value="Rhomboid-like"/>
    <property type="match status" value="1"/>
</dbReference>
<keyword evidence="6" id="KW-0720">Serine protease</keyword>
<dbReference type="AlphaFoldDB" id="A0A3Q0ENA8"/>
<dbReference type="GO" id="GO:0006508">
    <property type="term" value="P:proteolysis"/>
    <property type="evidence" value="ECO:0007669"/>
    <property type="project" value="UniProtKB-KW"/>
</dbReference>
<accession>A0A3Q0ENA8</accession>
<dbReference type="InterPro" id="IPR005162">
    <property type="entry name" value="Retrotrans_gag_dom"/>
</dbReference>
<dbReference type="GeneID" id="111240668"/>
<evidence type="ECO:0000256" key="2">
    <source>
        <dbReference type="ARBA" id="ARBA00009045"/>
    </source>
</evidence>
<evidence type="ECO:0000256" key="6">
    <source>
        <dbReference type="RuleBase" id="RU362115"/>
    </source>
</evidence>
<dbReference type="CDD" id="cd00303">
    <property type="entry name" value="retropepsin_like"/>
    <property type="match status" value="1"/>
</dbReference>
<dbReference type="InterPro" id="IPR035952">
    <property type="entry name" value="Rhomboid-like_sf"/>
</dbReference>
<dbReference type="Proteomes" id="UP000087766">
    <property type="component" value="Unplaced"/>
</dbReference>
<keyword evidence="5 6" id="KW-0472">Membrane</keyword>
<dbReference type="Gene3D" id="2.40.70.10">
    <property type="entry name" value="Acid Proteases"/>
    <property type="match status" value="1"/>
</dbReference>
<organism evidence="10 11">
    <name type="scientific">Vigna radiata var. radiata</name>
    <name type="common">Mung bean</name>
    <name type="synonym">Phaseolus aureus</name>
    <dbReference type="NCBI Taxonomy" id="3916"/>
    <lineage>
        <taxon>Eukaryota</taxon>
        <taxon>Viridiplantae</taxon>
        <taxon>Streptophyta</taxon>
        <taxon>Embryophyta</taxon>
        <taxon>Tracheophyta</taxon>
        <taxon>Spermatophyta</taxon>
        <taxon>Magnoliopsida</taxon>
        <taxon>eudicotyledons</taxon>
        <taxon>Gunneridae</taxon>
        <taxon>Pentapetalae</taxon>
        <taxon>rosids</taxon>
        <taxon>fabids</taxon>
        <taxon>Fabales</taxon>
        <taxon>Fabaceae</taxon>
        <taxon>Papilionoideae</taxon>
        <taxon>50 kb inversion clade</taxon>
        <taxon>NPAAA clade</taxon>
        <taxon>indigoferoid/millettioid clade</taxon>
        <taxon>Phaseoleae</taxon>
        <taxon>Vigna</taxon>
    </lineage>
</organism>
<comment type="subcellular location">
    <subcellularLocation>
        <location evidence="1 6">Membrane</location>
        <topology evidence="1 6">Multi-pass membrane protein</topology>
    </subcellularLocation>
</comment>
<gene>
    <name evidence="11" type="primary">LOC111240668</name>
</gene>
<feature type="domain" description="Retrotransposon gag" evidence="9">
    <location>
        <begin position="2"/>
        <end position="85"/>
    </location>
</feature>
<dbReference type="EC" id="3.4.21.105" evidence="6"/>
<dbReference type="Pfam" id="PF01694">
    <property type="entry name" value="Rhomboid"/>
    <property type="match status" value="1"/>
</dbReference>
<comment type="function">
    <text evidence="6">Serine protease involved in intramembrane proteolysis.</text>
</comment>
<feature type="region of interest" description="Disordered" evidence="7">
    <location>
        <begin position="132"/>
        <end position="179"/>
    </location>
</feature>
<keyword evidence="6" id="KW-0378">Hydrolase</keyword>
<dbReference type="Pfam" id="PF03732">
    <property type="entry name" value="Retrotrans_gag"/>
    <property type="match status" value="1"/>
</dbReference>
<comment type="catalytic activity">
    <reaction evidence="6">
        <text>Cleaves type-1 transmembrane domains using a catalytic dyad composed of serine and histidine that are contributed by different transmembrane domains.</text>
        <dbReference type="EC" id="3.4.21.105"/>
    </reaction>
</comment>